<keyword evidence="5 6" id="KW-0472">Membrane</keyword>
<proteinExistence type="predicted"/>
<keyword evidence="2" id="KW-1003">Cell membrane</keyword>
<dbReference type="RefSeq" id="WP_228474357.1">
    <property type="nucleotide sequence ID" value="NZ_VKHS01001331.1"/>
</dbReference>
<evidence type="ECO:0000313" key="9">
    <source>
        <dbReference type="Proteomes" id="UP000530234"/>
    </source>
</evidence>
<feature type="domain" description="Type II secretion system protein GspF" evidence="7">
    <location>
        <begin position="77"/>
        <end position="196"/>
    </location>
</feature>
<dbReference type="PANTHER" id="PTHR35007:SF4">
    <property type="entry name" value="CONSERVED TRANSMEMBRANE PROTEIN-RELATED"/>
    <property type="match status" value="1"/>
</dbReference>
<reference evidence="9" key="1">
    <citation type="submission" date="2019-10" db="EMBL/GenBank/DDBJ databases">
        <title>Streptomyces sp. nov., a novel actinobacterium isolated from alkaline environment.</title>
        <authorList>
            <person name="Golinska P."/>
        </authorList>
    </citation>
    <scope>NUCLEOTIDE SEQUENCE [LARGE SCALE GENOMIC DNA]</scope>
    <source>
        <strain evidence="9">DSM 42108</strain>
    </source>
</reference>
<dbReference type="Proteomes" id="UP000530234">
    <property type="component" value="Unassembled WGS sequence"/>
</dbReference>
<evidence type="ECO:0000256" key="1">
    <source>
        <dbReference type="ARBA" id="ARBA00004651"/>
    </source>
</evidence>
<evidence type="ECO:0000256" key="5">
    <source>
        <dbReference type="ARBA" id="ARBA00023136"/>
    </source>
</evidence>
<sequence>PRRAPSRRPRAVPRPAPGTLPVIAAGTLLSVPAAPATASPIPVLLALVVIPVLLRARHRRRLRAAADRRVEEVISWCAAVAAEARAGLPPYRALVAAGTAGLGSRAPEVLFAARSGDGVPEALRRLSAEPGAEGLGAAAACWRVALDSGSSLADGLDRVADTLRAERDRRADLRAELAGPRTTALVLAGLPPVGLVLGSLMGAAPVDVLLHTGVGRICLAAGCLLEGLGLAWAAAIVRSAERGAAAGPGRLRRRAGR</sequence>
<gene>
    <name evidence="8" type="ORF">FOE67_26545</name>
</gene>
<keyword evidence="9" id="KW-1185">Reference proteome</keyword>
<name>A0A7W3T8N5_9ACTN</name>
<dbReference type="Pfam" id="PF00482">
    <property type="entry name" value="T2SSF"/>
    <property type="match status" value="1"/>
</dbReference>
<evidence type="ECO:0000313" key="8">
    <source>
        <dbReference type="EMBL" id="MBB0232953.1"/>
    </source>
</evidence>
<evidence type="ECO:0000256" key="6">
    <source>
        <dbReference type="SAM" id="Phobius"/>
    </source>
</evidence>
<dbReference type="AlphaFoldDB" id="A0A7W3T8N5"/>
<accession>A0A7W3T8N5</accession>
<dbReference type="InterPro" id="IPR018076">
    <property type="entry name" value="T2SS_GspF_dom"/>
</dbReference>
<protein>
    <recommendedName>
        <fullName evidence="7">Type II secretion system protein GspF domain-containing protein</fullName>
    </recommendedName>
</protein>
<evidence type="ECO:0000256" key="3">
    <source>
        <dbReference type="ARBA" id="ARBA00022692"/>
    </source>
</evidence>
<keyword evidence="3 6" id="KW-0812">Transmembrane</keyword>
<evidence type="ECO:0000256" key="2">
    <source>
        <dbReference type="ARBA" id="ARBA00022475"/>
    </source>
</evidence>
<comment type="caution">
    <text evidence="8">The sequence shown here is derived from an EMBL/GenBank/DDBJ whole genome shotgun (WGS) entry which is preliminary data.</text>
</comment>
<keyword evidence="4 6" id="KW-1133">Transmembrane helix</keyword>
<feature type="transmembrane region" description="Helical" evidence="6">
    <location>
        <begin position="214"/>
        <end position="237"/>
    </location>
</feature>
<dbReference type="EMBL" id="VKHS01001331">
    <property type="protein sequence ID" value="MBB0232953.1"/>
    <property type="molecule type" value="Genomic_DNA"/>
</dbReference>
<feature type="non-terminal residue" evidence="8">
    <location>
        <position position="1"/>
    </location>
</feature>
<feature type="transmembrane region" description="Helical" evidence="6">
    <location>
        <begin position="37"/>
        <end position="54"/>
    </location>
</feature>
<organism evidence="8 9">
    <name type="scientific">Streptomyces calidiresistens</name>
    <dbReference type="NCBI Taxonomy" id="1485586"/>
    <lineage>
        <taxon>Bacteria</taxon>
        <taxon>Bacillati</taxon>
        <taxon>Actinomycetota</taxon>
        <taxon>Actinomycetes</taxon>
        <taxon>Kitasatosporales</taxon>
        <taxon>Streptomycetaceae</taxon>
        <taxon>Streptomyces</taxon>
    </lineage>
</organism>
<evidence type="ECO:0000256" key="4">
    <source>
        <dbReference type="ARBA" id="ARBA00022989"/>
    </source>
</evidence>
<feature type="transmembrane region" description="Helical" evidence="6">
    <location>
        <begin position="184"/>
        <end position="202"/>
    </location>
</feature>
<evidence type="ECO:0000259" key="7">
    <source>
        <dbReference type="Pfam" id="PF00482"/>
    </source>
</evidence>
<dbReference type="PANTHER" id="PTHR35007">
    <property type="entry name" value="INTEGRAL MEMBRANE PROTEIN-RELATED"/>
    <property type="match status" value="1"/>
</dbReference>
<dbReference type="GO" id="GO:0005886">
    <property type="term" value="C:plasma membrane"/>
    <property type="evidence" value="ECO:0007669"/>
    <property type="project" value="UniProtKB-SubCell"/>
</dbReference>
<comment type="subcellular location">
    <subcellularLocation>
        <location evidence="1">Cell membrane</location>
        <topology evidence="1">Multi-pass membrane protein</topology>
    </subcellularLocation>
</comment>